<reference evidence="1 2" key="1">
    <citation type="submission" date="2016-10" db="EMBL/GenBank/DDBJ databases">
        <authorList>
            <person name="de Groot N.N."/>
        </authorList>
    </citation>
    <scope>NUCLEOTIDE SEQUENCE [LARGE SCALE GENOMIC DNA]</scope>
    <source>
        <strain evidence="1 2">DSM 19547</strain>
    </source>
</reference>
<proteinExistence type="predicted"/>
<dbReference type="AlphaFoldDB" id="A0A1I5VCG8"/>
<sequence length="95" mass="10486">MVQQTPLQLTQHARHRAAQRAVPQPVIGLILEYGESRHAGQGAQKFALSKASLRDLRRDLGARIPGNIDRYRSAYVVAAEGKVVTVAFASRPLFH</sequence>
<dbReference type="STRING" id="441119.SAMN04488047_12917"/>
<accession>A0A1I5VCG8</accession>
<gene>
    <name evidence="1" type="ORF">SAMN04488047_12917</name>
</gene>
<dbReference type="RefSeq" id="WP_093425150.1">
    <property type="nucleotide sequence ID" value="NZ_FOXA01000029.1"/>
</dbReference>
<dbReference type="Proteomes" id="UP000199356">
    <property type="component" value="Unassembled WGS sequence"/>
</dbReference>
<organism evidence="1 2">
    <name type="scientific">Tranquillimonas alkanivorans</name>
    <dbReference type="NCBI Taxonomy" id="441119"/>
    <lineage>
        <taxon>Bacteria</taxon>
        <taxon>Pseudomonadati</taxon>
        <taxon>Pseudomonadota</taxon>
        <taxon>Alphaproteobacteria</taxon>
        <taxon>Rhodobacterales</taxon>
        <taxon>Roseobacteraceae</taxon>
        <taxon>Tranquillimonas</taxon>
    </lineage>
</organism>
<name>A0A1I5VCG8_9RHOB</name>
<evidence type="ECO:0000313" key="2">
    <source>
        <dbReference type="Proteomes" id="UP000199356"/>
    </source>
</evidence>
<dbReference type="EMBL" id="FOXA01000029">
    <property type="protein sequence ID" value="SFQ05150.1"/>
    <property type="molecule type" value="Genomic_DNA"/>
</dbReference>
<dbReference type="OrthoDB" id="8565260at2"/>
<evidence type="ECO:0000313" key="1">
    <source>
        <dbReference type="EMBL" id="SFQ05150.1"/>
    </source>
</evidence>
<protein>
    <submittedName>
        <fullName evidence="1">Uncharacterized protein</fullName>
    </submittedName>
</protein>
<keyword evidence="2" id="KW-1185">Reference proteome</keyword>